<proteinExistence type="predicted"/>
<organism evidence="2 3">
    <name type="scientific">Pseudovibrio ascidiaceicola</name>
    <dbReference type="NCBI Taxonomy" id="285279"/>
    <lineage>
        <taxon>Bacteria</taxon>
        <taxon>Pseudomonadati</taxon>
        <taxon>Pseudomonadota</taxon>
        <taxon>Alphaproteobacteria</taxon>
        <taxon>Hyphomicrobiales</taxon>
        <taxon>Stappiaceae</taxon>
        <taxon>Pseudovibrio</taxon>
    </lineage>
</organism>
<evidence type="ECO:0000259" key="1">
    <source>
        <dbReference type="Pfam" id="PF03781"/>
    </source>
</evidence>
<dbReference type="SUPFAM" id="SSF56436">
    <property type="entry name" value="C-type lectin-like"/>
    <property type="match status" value="1"/>
</dbReference>
<dbReference type="InterPro" id="IPR005532">
    <property type="entry name" value="SUMF_dom"/>
</dbReference>
<comment type="caution">
    <text evidence="2">The sequence shown here is derived from an EMBL/GenBank/DDBJ whole genome shotgun (WGS) entry which is preliminary data.</text>
</comment>
<dbReference type="PANTHER" id="PTHR23150:SF19">
    <property type="entry name" value="FORMYLGLYCINE-GENERATING ENZYME"/>
    <property type="match status" value="1"/>
</dbReference>
<gene>
    <name evidence="2" type="ORF">SAMN04488518_1248</name>
</gene>
<sequence>MQKIAEQCPNIQSFSEDGMDVDATKPPAMCSDLSLPKEVSQSISHLVGNAGEEIVERACRGLEVGQFNDRLASGMLLALLGDPRIRPGQVPQMVRVEGGQVDLGLPYEAVDEVVSEFSDVGVIREWIEKECPQYTIHLSPYKIAIYPVTNSEYLAFLLDNPNSEIPSSWSLGRYPTEFANHPVFTVSEKTADHYCEWLSDKTGLTFRLPSEPEWECAAGSKVYPWGDKFHVENANTAESKINFTTPVGIYPQGRSWVGCFDMSGNVEEYTSSNYAPYPGGVHITDDLNRDRQAYRIARGGSFARYADLCRVTRRHGRYHSDLYAMGFRVAMDAS</sequence>
<accession>A0A1I4G0N8</accession>
<evidence type="ECO:0000313" key="2">
    <source>
        <dbReference type="EMBL" id="SFL22777.1"/>
    </source>
</evidence>
<dbReference type="Gene3D" id="3.90.1580.10">
    <property type="entry name" value="paralog of FGE (formylglycine-generating enzyme)"/>
    <property type="match status" value="1"/>
</dbReference>
<dbReference type="Proteomes" id="UP000199598">
    <property type="component" value="Unassembled WGS sequence"/>
</dbReference>
<protein>
    <submittedName>
        <fullName evidence="2">Formylglycine-generating enzyme, required for sulfatase activity, contains SUMF1/FGE domain</fullName>
    </submittedName>
</protein>
<dbReference type="EMBL" id="FOSK01000024">
    <property type="protein sequence ID" value="SFL22777.1"/>
    <property type="molecule type" value="Genomic_DNA"/>
</dbReference>
<dbReference type="InterPro" id="IPR016187">
    <property type="entry name" value="CTDL_fold"/>
</dbReference>
<dbReference type="InterPro" id="IPR042095">
    <property type="entry name" value="SUMF_sf"/>
</dbReference>
<dbReference type="PANTHER" id="PTHR23150">
    <property type="entry name" value="SULFATASE MODIFYING FACTOR 1, 2"/>
    <property type="match status" value="1"/>
</dbReference>
<name>A0A1I4G0N8_9HYPH</name>
<keyword evidence="3" id="KW-1185">Reference proteome</keyword>
<dbReference type="RefSeq" id="WP_093524255.1">
    <property type="nucleotide sequence ID" value="NZ_FOSK01000024.1"/>
</dbReference>
<evidence type="ECO:0000313" key="3">
    <source>
        <dbReference type="Proteomes" id="UP000199598"/>
    </source>
</evidence>
<dbReference type="InterPro" id="IPR051043">
    <property type="entry name" value="Sulfatase_Mod_Factor_Kinase"/>
</dbReference>
<reference evidence="2 3" key="1">
    <citation type="submission" date="2016-10" db="EMBL/GenBank/DDBJ databases">
        <authorList>
            <person name="Varghese N."/>
            <person name="Submissions S."/>
        </authorList>
    </citation>
    <scope>NUCLEOTIDE SEQUENCE [LARGE SCALE GENOMIC DNA]</scope>
    <source>
        <strain evidence="2 3">DSM 16392</strain>
    </source>
</reference>
<dbReference type="Pfam" id="PF03781">
    <property type="entry name" value="FGE-sulfatase"/>
    <property type="match status" value="1"/>
</dbReference>
<feature type="domain" description="Sulfatase-modifying factor enzyme-like" evidence="1">
    <location>
        <begin position="90"/>
        <end position="330"/>
    </location>
</feature>